<evidence type="ECO:0000256" key="1">
    <source>
        <dbReference type="ARBA" id="ARBA00009228"/>
    </source>
</evidence>
<dbReference type="PANTHER" id="PTHR24271">
    <property type="entry name" value="KALLIKREIN-RELATED"/>
    <property type="match status" value="1"/>
</dbReference>
<keyword evidence="2 6" id="KW-0645">Protease</keyword>
<dbReference type="SMART" id="SM00020">
    <property type="entry name" value="Tryp_SPc"/>
    <property type="match status" value="1"/>
</dbReference>
<dbReference type="CDD" id="cd00190">
    <property type="entry name" value="Tryp_SPc"/>
    <property type="match status" value="1"/>
</dbReference>
<dbReference type="AlphaFoldDB" id="A0A6J2W8Z5"/>
<dbReference type="FunFam" id="2.40.10.10:FF:000010">
    <property type="entry name" value="Kallikrein related peptidase 11"/>
    <property type="match status" value="1"/>
</dbReference>
<keyword evidence="5" id="KW-1015">Disulfide bond</keyword>
<dbReference type="InterPro" id="IPR033116">
    <property type="entry name" value="TRYPSIN_SER"/>
</dbReference>
<dbReference type="GO" id="GO:0004252">
    <property type="term" value="F:serine-type endopeptidase activity"/>
    <property type="evidence" value="ECO:0007669"/>
    <property type="project" value="InterPro"/>
</dbReference>
<dbReference type="InterPro" id="IPR009003">
    <property type="entry name" value="Peptidase_S1_PA"/>
</dbReference>
<dbReference type="InParanoid" id="A0A6J2W8Z5"/>
<dbReference type="Proteomes" id="UP000504632">
    <property type="component" value="Chromosome 9"/>
</dbReference>
<evidence type="ECO:0000313" key="8">
    <source>
        <dbReference type="Proteomes" id="UP000504632"/>
    </source>
</evidence>
<keyword evidence="3 6" id="KW-0378">Hydrolase</keyword>
<dbReference type="InterPro" id="IPR043504">
    <property type="entry name" value="Peptidase_S1_PA_chymotrypsin"/>
</dbReference>
<dbReference type="PANTHER" id="PTHR24271:SF87">
    <property type="entry name" value="ARGININE ESTERASE-LIKE-RELATED"/>
    <property type="match status" value="1"/>
</dbReference>
<evidence type="ECO:0000256" key="2">
    <source>
        <dbReference type="ARBA" id="ARBA00022670"/>
    </source>
</evidence>
<protein>
    <submittedName>
        <fullName evidence="9">Mast cell protease 1A-like</fullName>
    </submittedName>
</protein>
<dbReference type="PROSITE" id="PS00135">
    <property type="entry name" value="TRYPSIN_SER"/>
    <property type="match status" value="1"/>
</dbReference>
<dbReference type="FunCoup" id="A0A6J2W8Z5">
    <property type="interactions" value="9"/>
</dbReference>
<evidence type="ECO:0000256" key="5">
    <source>
        <dbReference type="ARBA" id="ARBA00023157"/>
    </source>
</evidence>
<name>A0A6J2W8Z5_CHACN</name>
<dbReference type="PROSITE" id="PS50240">
    <property type="entry name" value="TRYPSIN_DOM"/>
    <property type="match status" value="1"/>
</dbReference>
<gene>
    <name evidence="9" type="primary">LOC115821142</name>
</gene>
<dbReference type="Gene3D" id="2.40.10.10">
    <property type="entry name" value="Trypsin-like serine proteases"/>
    <property type="match status" value="2"/>
</dbReference>
<dbReference type="InterPro" id="IPR018114">
    <property type="entry name" value="TRYPSIN_HIS"/>
</dbReference>
<organism evidence="8 9">
    <name type="scientific">Chanos chanos</name>
    <name type="common">Milkfish</name>
    <name type="synonym">Mugil chanos</name>
    <dbReference type="NCBI Taxonomy" id="29144"/>
    <lineage>
        <taxon>Eukaryota</taxon>
        <taxon>Metazoa</taxon>
        <taxon>Chordata</taxon>
        <taxon>Craniata</taxon>
        <taxon>Vertebrata</taxon>
        <taxon>Euteleostomi</taxon>
        <taxon>Actinopterygii</taxon>
        <taxon>Neopterygii</taxon>
        <taxon>Teleostei</taxon>
        <taxon>Ostariophysi</taxon>
        <taxon>Gonorynchiformes</taxon>
        <taxon>Chanidae</taxon>
        <taxon>Chanos</taxon>
    </lineage>
</organism>
<keyword evidence="4 6" id="KW-0720">Serine protease</keyword>
<feature type="domain" description="Peptidase S1" evidence="7">
    <location>
        <begin position="1"/>
        <end position="213"/>
    </location>
</feature>
<comment type="similarity">
    <text evidence="1">Belongs to the peptidase S1 family. Snake venom subfamily.</text>
</comment>
<dbReference type="OrthoDB" id="8440449at2759"/>
<evidence type="ECO:0000313" key="9">
    <source>
        <dbReference type="RefSeq" id="XP_030640764.1"/>
    </source>
</evidence>
<keyword evidence="8" id="KW-1185">Reference proteome</keyword>
<dbReference type="RefSeq" id="XP_030640764.1">
    <property type="nucleotide sequence ID" value="XM_030784904.1"/>
</dbReference>
<accession>A0A6J2W8Z5</accession>
<dbReference type="Pfam" id="PF00089">
    <property type="entry name" value="Trypsin"/>
    <property type="match status" value="1"/>
</dbReference>
<evidence type="ECO:0000256" key="4">
    <source>
        <dbReference type="ARBA" id="ARBA00022825"/>
    </source>
</evidence>
<evidence type="ECO:0000256" key="3">
    <source>
        <dbReference type="ARBA" id="ARBA00022801"/>
    </source>
</evidence>
<dbReference type="InterPro" id="IPR001314">
    <property type="entry name" value="Peptidase_S1A"/>
</dbReference>
<dbReference type="GeneID" id="115821142"/>
<evidence type="ECO:0000256" key="6">
    <source>
        <dbReference type="RuleBase" id="RU363034"/>
    </source>
</evidence>
<dbReference type="GO" id="GO:0006508">
    <property type="term" value="P:proteolysis"/>
    <property type="evidence" value="ECO:0007669"/>
    <property type="project" value="UniProtKB-KW"/>
</dbReference>
<dbReference type="PROSITE" id="PS00134">
    <property type="entry name" value="TRYPSIN_HIS"/>
    <property type="match status" value="1"/>
</dbReference>
<proteinExistence type="inferred from homology"/>
<dbReference type="InterPro" id="IPR001254">
    <property type="entry name" value="Trypsin_dom"/>
</dbReference>
<evidence type="ECO:0000259" key="7">
    <source>
        <dbReference type="PROSITE" id="PS50240"/>
    </source>
</evidence>
<reference evidence="9" key="1">
    <citation type="submission" date="2025-08" db="UniProtKB">
        <authorList>
            <consortium name="RefSeq"/>
        </authorList>
    </citation>
    <scope>IDENTIFICATION</scope>
</reference>
<dbReference type="SUPFAM" id="SSF50494">
    <property type="entry name" value="Trypsin-like serine proteases"/>
    <property type="match status" value="1"/>
</dbReference>
<sequence>MASVQINGKHKCGGFLIHPSFVLTAAHCDKSGNMSVVLGDHNINVKRKNLRKYQIKQKYKPDSYKDVKTGDDIMLLKLFKKVKLGKAVKTVKIPTKDKAVKPNSKCLVAGWGKTEQKNTVDELLEVNVNTIDLKVCQNEWNKLKRKLPPNIICAGGYQTKNGACQGDSGGPLVCSGLAVGIVSFNMGRCDYPNVPNIYTQISKYTSWIQKVIKGGS</sequence>
<dbReference type="PRINTS" id="PR00722">
    <property type="entry name" value="CHYMOTRYPSIN"/>
</dbReference>